<sequence length="291" mass="32334">MLPSCFGNLTSMQILDLSHNQLSGNLTWSPLTRLTALEELLLSDNHFDIPISFVSFFNHSKLKVVEDLSDNDLSGTIPGWIGRLSSLNILILKFNQFEGKIPGEICQLKSLSLLDLSQNKFSGLIPPCFSDIPFNPTNQYSFRITTTGITIAGRFQRTSVVVGGSPMPSGEHRRGPDLDYEHQLADVQNQVEFTTKHMSYTYKRIVLVYMSGIDLSCNHLSGEIPPVFSVAHNNLSGATPGQNAQFLTFEESSYEGNPLLCGFPSHNSCTKTCQHQQCKKTRTKKEKTVVS</sequence>
<dbReference type="PANTHER" id="PTHR48062:SF21">
    <property type="entry name" value="RECEPTOR-LIKE PROTEIN 12"/>
    <property type="match status" value="1"/>
</dbReference>
<keyword evidence="2" id="KW-0433">Leucine-rich repeat</keyword>
<dbReference type="AlphaFoldDB" id="A0A7J0E2X5"/>
<protein>
    <recommendedName>
        <fullName evidence="6">Leucine-rich repeat (LRR) family protein</fullName>
    </recommendedName>
</protein>
<reference evidence="4 5" key="1">
    <citation type="submission" date="2019-07" db="EMBL/GenBank/DDBJ databases">
        <title>De Novo Assembly of kiwifruit Actinidia rufa.</title>
        <authorList>
            <person name="Sugita-Konishi S."/>
            <person name="Sato K."/>
            <person name="Mori E."/>
            <person name="Abe Y."/>
            <person name="Kisaki G."/>
            <person name="Hamano K."/>
            <person name="Suezawa K."/>
            <person name="Otani M."/>
            <person name="Fukuda T."/>
            <person name="Manabe T."/>
            <person name="Gomi K."/>
            <person name="Tabuchi M."/>
            <person name="Akimitsu K."/>
            <person name="Kataoka I."/>
        </authorList>
    </citation>
    <scope>NUCLEOTIDE SEQUENCE [LARGE SCALE GENOMIC DNA]</scope>
    <source>
        <strain evidence="5">cv. Fuchu</strain>
    </source>
</reference>
<gene>
    <name evidence="4" type="ORF">Acr_01g0005690</name>
</gene>
<evidence type="ECO:0008006" key="6">
    <source>
        <dbReference type="Google" id="ProtNLM"/>
    </source>
</evidence>
<dbReference type="OrthoDB" id="4691307at2759"/>
<dbReference type="Proteomes" id="UP000585474">
    <property type="component" value="Unassembled WGS sequence"/>
</dbReference>
<proteinExistence type="inferred from homology"/>
<evidence type="ECO:0000256" key="3">
    <source>
        <dbReference type="ARBA" id="ARBA00022737"/>
    </source>
</evidence>
<comment type="similarity">
    <text evidence="1">Belongs to the RLP family.</text>
</comment>
<dbReference type="EMBL" id="BJWL01000001">
    <property type="protein sequence ID" value="GFY80760.1"/>
    <property type="molecule type" value="Genomic_DNA"/>
</dbReference>
<dbReference type="InterPro" id="IPR001611">
    <property type="entry name" value="Leu-rich_rpt"/>
</dbReference>
<keyword evidence="5" id="KW-1185">Reference proteome</keyword>
<dbReference type="Pfam" id="PF00560">
    <property type="entry name" value="LRR_1"/>
    <property type="match status" value="2"/>
</dbReference>
<dbReference type="SUPFAM" id="SSF52058">
    <property type="entry name" value="L domain-like"/>
    <property type="match status" value="1"/>
</dbReference>
<evidence type="ECO:0000313" key="4">
    <source>
        <dbReference type="EMBL" id="GFY80760.1"/>
    </source>
</evidence>
<evidence type="ECO:0000256" key="2">
    <source>
        <dbReference type="ARBA" id="ARBA00022614"/>
    </source>
</evidence>
<dbReference type="PRINTS" id="PR00019">
    <property type="entry name" value="LEURICHRPT"/>
</dbReference>
<dbReference type="PANTHER" id="PTHR48062">
    <property type="entry name" value="RECEPTOR-LIKE PROTEIN 14"/>
    <property type="match status" value="1"/>
</dbReference>
<comment type="caution">
    <text evidence="4">The sequence shown here is derived from an EMBL/GenBank/DDBJ whole genome shotgun (WGS) entry which is preliminary data.</text>
</comment>
<keyword evidence="3" id="KW-0677">Repeat</keyword>
<evidence type="ECO:0000256" key="1">
    <source>
        <dbReference type="ARBA" id="ARBA00009592"/>
    </source>
</evidence>
<accession>A0A7J0E2X5</accession>
<organism evidence="4 5">
    <name type="scientific">Actinidia rufa</name>
    <dbReference type="NCBI Taxonomy" id="165716"/>
    <lineage>
        <taxon>Eukaryota</taxon>
        <taxon>Viridiplantae</taxon>
        <taxon>Streptophyta</taxon>
        <taxon>Embryophyta</taxon>
        <taxon>Tracheophyta</taxon>
        <taxon>Spermatophyta</taxon>
        <taxon>Magnoliopsida</taxon>
        <taxon>eudicotyledons</taxon>
        <taxon>Gunneridae</taxon>
        <taxon>Pentapetalae</taxon>
        <taxon>asterids</taxon>
        <taxon>Ericales</taxon>
        <taxon>Actinidiaceae</taxon>
        <taxon>Actinidia</taxon>
    </lineage>
</organism>
<dbReference type="Gene3D" id="3.80.10.10">
    <property type="entry name" value="Ribonuclease Inhibitor"/>
    <property type="match status" value="2"/>
</dbReference>
<dbReference type="InterPro" id="IPR051502">
    <property type="entry name" value="RLP_Defense_Trigger"/>
</dbReference>
<dbReference type="InterPro" id="IPR032675">
    <property type="entry name" value="LRR_dom_sf"/>
</dbReference>
<name>A0A7J0E2X5_9ERIC</name>
<evidence type="ECO:0000313" key="5">
    <source>
        <dbReference type="Proteomes" id="UP000585474"/>
    </source>
</evidence>
<dbReference type="Pfam" id="PF13855">
    <property type="entry name" value="LRR_8"/>
    <property type="match status" value="1"/>
</dbReference>